<dbReference type="Proteomes" id="UP000654993">
    <property type="component" value="Unassembled WGS sequence"/>
</dbReference>
<keyword evidence="3" id="KW-1185">Reference proteome</keyword>
<evidence type="ECO:0000313" key="2">
    <source>
        <dbReference type="EMBL" id="GFR37444.1"/>
    </source>
</evidence>
<reference evidence="2" key="2">
    <citation type="journal article" date="2021" name="Data Brief">
        <title>Draft genome sequence data of the facultative, thermophilic, xylanolytic bacterium Paenibacillus sp. strain DA-C8.</title>
        <authorList>
            <person name="Chhe C."/>
            <person name="Uke A."/>
            <person name="Baramee S."/>
            <person name="Ungkulpasvich U."/>
            <person name="Tachaapaikoon C."/>
            <person name="Pason P."/>
            <person name="Waeonukul R."/>
            <person name="Ratanakhanokchai K."/>
            <person name="Kosugi A."/>
        </authorList>
    </citation>
    <scope>NUCLEOTIDE SEQUENCE</scope>
    <source>
        <strain evidence="2">DA-C8</strain>
    </source>
</reference>
<proteinExistence type="predicted"/>
<protein>
    <recommendedName>
        <fullName evidence="4">N-terminal domain of peptidoglycan hydrolase CwlO-containing protein</fullName>
    </recommendedName>
</protein>
<evidence type="ECO:0000313" key="3">
    <source>
        <dbReference type="Proteomes" id="UP000654993"/>
    </source>
</evidence>
<feature type="coiled-coil region" evidence="1">
    <location>
        <begin position="138"/>
        <end position="186"/>
    </location>
</feature>
<dbReference type="EMBL" id="BMAQ01000005">
    <property type="protein sequence ID" value="GFR37444.1"/>
    <property type="molecule type" value="Genomic_DNA"/>
</dbReference>
<gene>
    <name evidence="2" type="ORF">PRECH8_07400</name>
</gene>
<dbReference type="RefSeq" id="WP_200965724.1">
    <property type="nucleotide sequence ID" value="NZ_BMAQ01000005.1"/>
</dbReference>
<comment type="caution">
    <text evidence="2">The sequence shown here is derived from an EMBL/GenBank/DDBJ whole genome shotgun (WGS) entry which is preliminary data.</text>
</comment>
<evidence type="ECO:0008006" key="4">
    <source>
        <dbReference type="Google" id="ProtNLM"/>
    </source>
</evidence>
<keyword evidence="1" id="KW-0175">Coiled coil</keyword>
<reference evidence="2" key="1">
    <citation type="submission" date="2020-08" db="EMBL/GenBank/DDBJ databases">
        <authorList>
            <person name="Uke A."/>
            <person name="Chhe C."/>
            <person name="Baramee S."/>
            <person name="Kosugi A."/>
        </authorList>
    </citation>
    <scope>NUCLEOTIDE SEQUENCE</scope>
    <source>
        <strain evidence="2">DA-C8</strain>
    </source>
</reference>
<sequence length="366" mass="43277">MPCRRWLVMAFVMYFAVFTCLYQAGTLSVLAEEISADEEIRKLLNKGLTIYEIDQELDRLTAKEEELTIEIQDVTQRISEQEVIVAAKREQAGKVLRTYYKGNRQHLWLLILKADNFYDALRTYYYLSLIYKYERKILREHAEVYQELKRLLTRLEEDRQELRSVKAEYLAQRERLIALQEQLDQELAARDDADAIKQQIEALTKVWEEEGLPIFRHYFRELATIITKLPEELIRGNKISLKGGRFVLSITDEELTEFFRRHNPEDFENFTFSFANDDFTAYGSKDSTAISISGYYEVQEEDNVILFHLTSLIYNSFELPDTTIRDLSEQFNLNFYPDYLDMPFKIQAKEVLIEDGTMSISFVLRR</sequence>
<dbReference type="Gene3D" id="6.10.250.3150">
    <property type="match status" value="1"/>
</dbReference>
<accession>A0A916VFA0</accession>
<name>A0A916VFA0_9BACL</name>
<feature type="coiled-coil region" evidence="1">
    <location>
        <begin position="50"/>
        <end position="77"/>
    </location>
</feature>
<organism evidence="2 3">
    <name type="scientific">Insulibacter thermoxylanivorax</name>
    <dbReference type="NCBI Taxonomy" id="2749268"/>
    <lineage>
        <taxon>Bacteria</taxon>
        <taxon>Bacillati</taxon>
        <taxon>Bacillota</taxon>
        <taxon>Bacilli</taxon>
        <taxon>Bacillales</taxon>
        <taxon>Paenibacillaceae</taxon>
        <taxon>Insulibacter</taxon>
    </lineage>
</organism>
<evidence type="ECO:0000256" key="1">
    <source>
        <dbReference type="SAM" id="Coils"/>
    </source>
</evidence>
<dbReference type="AlphaFoldDB" id="A0A916VFA0"/>